<name>A0A6C0DZU1_9ZZZZ</name>
<comment type="subcellular location">
    <subcellularLocation>
        <location evidence="1">Membrane</location>
        <topology evidence="1">Multi-pass membrane protein</topology>
    </subcellularLocation>
</comment>
<dbReference type="InterPro" id="IPR025749">
    <property type="entry name" value="Sphingomyelin_synth-like_dom"/>
</dbReference>
<proteinExistence type="predicted"/>
<keyword evidence="3 7" id="KW-0812">Transmembrane</keyword>
<feature type="domain" description="Sphingomyelin synthase-like" evidence="8">
    <location>
        <begin position="127"/>
        <end position="192"/>
    </location>
</feature>
<evidence type="ECO:0000256" key="3">
    <source>
        <dbReference type="ARBA" id="ARBA00022692"/>
    </source>
</evidence>
<evidence type="ECO:0000256" key="2">
    <source>
        <dbReference type="ARBA" id="ARBA00022679"/>
    </source>
</evidence>
<dbReference type="GO" id="GO:0046513">
    <property type="term" value="P:ceramide biosynthetic process"/>
    <property type="evidence" value="ECO:0007669"/>
    <property type="project" value="TreeGrafter"/>
</dbReference>
<evidence type="ECO:0000256" key="1">
    <source>
        <dbReference type="ARBA" id="ARBA00004141"/>
    </source>
</evidence>
<evidence type="ECO:0000256" key="7">
    <source>
        <dbReference type="SAM" id="Phobius"/>
    </source>
</evidence>
<keyword evidence="4 7" id="KW-1133">Transmembrane helix</keyword>
<dbReference type="PANTHER" id="PTHR21290">
    <property type="entry name" value="SPHINGOMYELIN SYNTHETASE"/>
    <property type="match status" value="1"/>
</dbReference>
<sequence length="206" mass="24200">MITSLTMKIIIITIIILHCVSIYIAHTNGKKFYNDRKKKEKVETKIYDIAHKYLPKCDADKIGKIETMMNVFMYLPFLWKPSMIYDYVSHIIPLYLFRSITTMTTILPKHKNCNDNEFKFFNFLNGHCYDKMFSGHYASVMIISLLMNRENIDTKIILMYNIMSIFLILVTRGHYTIDVIMGGYIAATAFMLNINLDFIQNIVEMK</sequence>
<organism evidence="9">
    <name type="scientific">viral metagenome</name>
    <dbReference type="NCBI Taxonomy" id="1070528"/>
    <lineage>
        <taxon>unclassified sequences</taxon>
        <taxon>metagenomes</taxon>
        <taxon>organismal metagenomes</taxon>
    </lineage>
</organism>
<protein>
    <recommendedName>
        <fullName evidence="8">Sphingomyelin synthase-like domain-containing protein</fullName>
    </recommendedName>
</protein>
<feature type="transmembrane region" description="Helical" evidence="7">
    <location>
        <begin position="6"/>
        <end position="26"/>
    </location>
</feature>
<evidence type="ECO:0000256" key="4">
    <source>
        <dbReference type="ARBA" id="ARBA00022989"/>
    </source>
</evidence>
<evidence type="ECO:0000313" key="9">
    <source>
        <dbReference type="EMBL" id="QHT21833.1"/>
    </source>
</evidence>
<feature type="transmembrane region" description="Helical" evidence="7">
    <location>
        <begin position="156"/>
        <end position="175"/>
    </location>
</feature>
<accession>A0A6C0DZU1</accession>
<keyword evidence="6 7" id="KW-0472">Membrane</keyword>
<evidence type="ECO:0000259" key="8">
    <source>
        <dbReference type="Pfam" id="PF14360"/>
    </source>
</evidence>
<feature type="transmembrane region" description="Helical" evidence="7">
    <location>
        <begin position="181"/>
        <end position="199"/>
    </location>
</feature>
<dbReference type="Pfam" id="PF14360">
    <property type="entry name" value="PAP2_C"/>
    <property type="match status" value="1"/>
</dbReference>
<dbReference type="GO" id="GO:0047493">
    <property type="term" value="F:ceramide cholinephosphotransferase activity"/>
    <property type="evidence" value="ECO:0007669"/>
    <property type="project" value="TreeGrafter"/>
</dbReference>
<dbReference type="GO" id="GO:0005886">
    <property type="term" value="C:plasma membrane"/>
    <property type="evidence" value="ECO:0007669"/>
    <property type="project" value="TreeGrafter"/>
</dbReference>
<dbReference type="GO" id="GO:0005789">
    <property type="term" value="C:endoplasmic reticulum membrane"/>
    <property type="evidence" value="ECO:0007669"/>
    <property type="project" value="TreeGrafter"/>
</dbReference>
<dbReference type="AlphaFoldDB" id="A0A6C0DZU1"/>
<reference evidence="9" key="1">
    <citation type="journal article" date="2020" name="Nature">
        <title>Giant virus diversity and host interactions through global metagenomics.</title>
        <authorList>
            <person name="Schulz F."/>
            <person name="Roux S."/>
            <person name="Paez-Espino D."/>
            <person name="Jungbluth S."/>
            <person name="Walsh D.A."/>
            <person name="Denef V.J."/>
            <person name="McMahon K.D."/>
            <person name="Konstantinidis K.T."/>
            <person name="Eloe-Fadrosh E.A."/>
            <person name="Kyrpides N.C."/>
            <person name="Woyke T."/>
        </authorList>
    </citation>
    <scope>NUCLEOTIDE SEQUENCE</scope>
    <source>
        <strain evidence="9">GVMAG-M-3300023179-103</strain>
    </source>
</reference>
<dbReference type="InterPro" id="IPR045221">
    <property type="entry name" value="Sphingomyelin_synth-like"/>
</dbReference>
<dbReference type="PANTHER" id="PTHR21290:SF25">
    <property type="entry name" value="SPHINGOMYELIN SYNTHASE-RELATED PROTEIN 1"/>
    <property type="match status" value="1"/>
</dbReference>
<dbReference type="GO" id="GO:0033188">
    <property type="term" value="F:sphingomyelin synthase activity"/>
    <property type="evidence" value="ECO:0007669"/>
    <property type="project" value="TreeGrafter"/>
</dbReference>
<dbReference type="EMBL" id="MN739697">
    <property type="protein sequence ID" value="QHT21833.1"/>
    <property type="molecule type" value="Genomic_DNA"/>
</dbReference>
<evidence type="ECO:0000256" key="5">
    <source>
        <dbReference type="ARBA" id="ARBA00023098"/>
    </source>
</evidence>
<keyword evidence="5" id="KW-0443">Lipid metabolism</keyword>
<dbReference type="GO" id="GO:0000139">
    <property type="term" value="C:Golgi membrane"/>
    <property type="evidence" value="ECO:0007669"/>
    <property type="project" value="TreeGrafter"/>
</dbReference>
<keyword evidence="2" id="KW-0808">Transferase</keyword>
<evidence type="ECO:0000256" key="6">
    <source>
        <dbReference type="ARBA" id="ARBA00023136"/>
    </source>
</evidence>